<protein>
    <submittedName>
        <fullName evidence="2">Chromosome partitioning protein ParA</fullName>
    </submittedName>
</protein>
<dbReference type="Proteomes" id="UP000180043">
    <property type="component" value="Unassembled WGS sequence"/>
</dbReference>
<dbReference type="InterPro" id="IPR025669">
    <property type="entry name" value="AAA_dom"/>
</dbReference>
<evidence type="ECO:0000313" key="3">
    <source>
        <dbReference type="Proteomes" id="UP000180043"/>
    </source>
</evidence>
<comment type="caution">
    <text evidence="2">The sequence shown here is derived from an EMBL/GenBank/DDBJ whole genome shotgun (WGS) entry which is preliminary data.</text>
</comment>
<evidence type="ECO:0000313" key="2">
    <source>
        <dbReference type="EMBL" id="OHU57083.1"/>
    </source>
</evidence>
<proteinExistence type="predicted"/>
<dbReference type="Pfam" id="PF13614">
    <property type="entry name" value="AAA_31"/>
    <property type="match status" value="1"/>
</dbReference>
<dbReference type="EMBL" id="MLIQ01000014">
    <property type="protein sequence ID" value="OHU57083.1"/>
    <property type="molecule type" value="Genomic_DNA"/>
</dbReference>
<gene>
    <name evidence="2" type="ORF">BKG82_12900</name>
</gene>
<dbReference type="InterPro" id="IPR027417">
    <property type="entry name" value="P-loop_NTPase"/>
</dbReference>
<evidence type="ECO:0000259" key="1">
    <source>
        <dbReference type="Pfam" id="PF13614"/>
    </source>
</evidence>
<dbReference type="Gene3D" id="3.40.50.300">
    <property type="entry name" value="P-loop containing nucleotide triphosphate hydrolases"/>
    <property type="match status" value="1"/>
</dbReference>
<organism evidence="2 3">
    <name type="scientific">Mycobacteroides chelonae</name>
    <name type="common">Mycobacterium chelonae</name>
    <dbReference type="NCBI Taxonomy" id="1774"/>
    <lineage>
        <taxon>Bacteria</taxon>
        <taxon>Bacillati</taxon>
        <taxon>Actinomycetota</taxon>
        <taxon>Actinomycetes</taxon>
        <taxon>Mycobacteriales</taxon>
        <taxon>Mycobacteriaceae</taxon>
        <taxon>Mycobacteroides</taxon>
    </lineage>
</organism>
<reference evidence="2 3" key="1">
    <citation type="submission" date="2016-10" db="EMBL/GenBank/DDBJ databases">
        <title>Evaluation of Human, Veterinary and Environmental Mycobacterium chelonae Isolates by Core Genome Phylogenomic Analysis, Targeted Gene Comparison, and Anti-microbial Susceptibility Patterns: A Tale of Mistaken Identities.</title>
        <authorList>
            <person name="Fogelson S.B."/>
            <person name="Camus A.C."/>
            <person name="Lorenz W."/>
            <person name="Vasireddy R."/>
            <person name="Vasireddy S."/>
            <person name="Smith T."/>
            <person name="Brown-Elliott B.A."/>
            <person name="Wallace R.J.Jr."/>
            <person name="Hasan N.A."/>
            <person name="Reischl U."/>
            <person name="Sanchez S."/>
        </authorList>
    </citation>
    <scope>NUCLEOTIDE SEQUENCE [LARGE SCALE GENOMIC DNA]</scope>
    <source>
        <strain evidence="2 3">15515</strain>
    </source>
</reference>
<name>A0A1S1LQ67_MYCCH</name>
<dbReference type="CDD" id="cd02042">
    <property type="entry name" value="ParAB_family"/>
    <property type="match status" value="1"/>
</dbReference>
<dbReference type="InterPro" id="IPR050678">
    <property type="entry name" value="DNA_Partitioning_ATPase"/>
</dbReference>
<dbReference type="AlphaFoldDB" id="A0A1S1LQ67"/>
<sequence>MTMTLDTVQTILVASIKGGVGKSTTVAATAEMIATAGRRGRRVLAIDGDPQGNLTADDFGVTGDGGKSLAETLQYGSPLRPVEGVRTNLDLISGGPHLSVAGAQAHLTPESRANMVDNFQTQLSILCESKRYDLVLIDSGPGDVPLVDTYLSVANYLLIPTKADQGSIGGVERLAKRFLRVRKDGATIELLGVLLFDVNPRAERRNGAAVEQISEMLEGSGSSPFEVHIRSAQAEAYDMRALHLTAGELALQAPQMPRSSTWSRDPAGLAADYQKLVSEIIGRLLQFGAAQDRRSQAAERVG</sequence>
<dbReference type="RefSeq" id="WP_070947458.1">
    <property type="nucleotide sequence ID" value="NZ_MLIQ01000014.1"/>
</dbReference>
<dbReference type="PANTHER" id="PTHR13696:SF52">
    <property type="entry name" value="PARA FAMILY PROTEIN CT_582"/>
    <property type="match status" value="1"/>
</dbReference>
<accession>A0A1S1LQ67</accession>
<dbReference type="SUPFAM" id="SSF52540">
    <property type="entry name" value="P-loop containing nucleoside triphosphate hydrolases"/>
    <property type="match status" value="1"/>
</dbReference>
<feature type="domain" description="AAA" evidence="1">
    <location>
        <begin position="9"/>
        <end position="183"/>
    </location>
</feature>
<dbReference type="PANTHER" id="PTHR13696">
    <property type="entry name" value="P-LOOP CONTAINING NUCLEOSIDE TRIPHOSPHATE HYDROLASE"/>
    <property type="match status" value="1"/>
</dbReference>